<dbReference type="InterPro" id="IPR029068">
    <property type="entry name" value="Glyas_Bleomycin-R_OHBP_Dase"/>
</dbReference>
<dbReference type="RefSeq" id="WP_382422795.1">
    <property type="nucleotide sequence ID" value="NZ_JBHSCW010000007.1"/>
</dbReference>
<reference evidence="3" key="1">
    <citation type="journal article" date="2019" name="Int. J. Syst. Evol. Microbiol.">
        <title>The Global Catalogue of Microorganisms (GCM) 10K type strain sequencing project: providing services to taxonomists for standard genome sequencing and annotation.</title>
        <authorList>
            <consortium name="The Broad Institute Genomics Platform"/>
            <consortium name="The Broad Institute Genome Sequencing Center for Infectious Disease"/>
            <person name="Wu L."/>
            <person name="Ma J."/>
        </authorList>
    </citation>
    <scope>NUCLEOTIDE SEQUENCE [LARGE SCALE GENOMIC DNA]</scope>
    <source>
        <strain evidence="3">CECT 8472</strain>
    </source>
</reference>
<evidence type="ECO:0000313" key="3">
    <source>
        <dbReference type="Proteomes" id="UP001595799"/>
    </source>
</evidence>
<dbReference type="PANTHER" id="PTHR40265">
    <property type="entry name" value="BLL2707 PROTEIN"/>
    <property type="match status" value="1"/>
</dbReference>
<dbReference type="Pfam" id="PF13468">
    <property type="entry name" value="Glyoxalase_3"/>
    <property type="match status" value="1"/>
</dbReference>
<dbReference type="PANTHER" id="PTHR40265:SF1">
    <property type="entry name" value="GLYOXALASE-LIKE DOMAIN-CONTAINING PROTEIN"/>
    <property type="match status" value="1"/>
</dbReference>
<dbReference type="SUPFAM" id="SSF54593">
    <property type="entry name" value="Glyoxalase/Bleomycin resistance protein/Dihydroxybiphenyl dioxygenase"/>
    <property type="match status" value="1"/>
</dbReference>
<dbReference type="Gene3D" id="3.10.180.10">
    <property type="entry name" value="2,3-Dihydroxybiphenyl 1,2-Dioxygenase, domain 1"/>
    <property type="match status" value="1"/>
</dbReference>
<evidence type="ECO:0000259" key="1">
    <source>
        <dbReference type="Pfam" id="PF13468"/>
    </source>
</evidence>
<proteinExistence type="predicted"/>
<dbReference type="EMBL" id="JBHSCW010000007">
    <property type="protein sequence ID" value="MFC4352443.1"/>
    <property type="molecule type" value="Genomic_DNA"/>
</dbReference>
<dbReference type="Proteomes" id="UP001595799">
    <property type="component" value="Unassembled WGS sequence"/>
</dbReference>
<name>A0ABV8UNL3_9PROT</name>
<comment type="caution">
    <text evidence="2">The sequence shown here is derived from an EMBL/GenBank/DDBJ whole genome shotgun (WGS) entry which is preliminary data.</text>
</comment>
<accession>A0ABV8UNL3</accession>
<dbReference type="InterPro" id="IPR025870">
    <property type="entry name" value="Glyoxalase-like_dom"/>
</dbReference>
<gene>
    <name evidence="2" type="ORF">ACFOW6_12910</name>
</gene>
<protein>
    <submittedName>
        <fullName evidence="2">VOC family protein</fullName>
    </submittedName>
</protein>
<organism evidence="2 3">
    <name type="scientific">Fodinicurvata halophila</name>
    <dbReference type="NCBI Taxonomy" id="1419723"/>
    <lineage>
        <taxon>Bacteria</taxon>
        <taxon>Pseudomonadati</taxon>
        <taxon>Pseudomonadota</taxon>
        <taxon>Alphaproteobacteria</taxon>
        <taxon>Rhodospirillales</taxon>
        <taxon>Rhodovibrionaceae</taxon>
        <taxon>Fodinicurvata</taxon>
    </lineage>
</organism>
<feature type="domain" description="Glyoxalase-like" evidence="1">
    <location>
        <begin position="8"/>
        <end position="187"/>
    </location>
</feature>
<sequence>MDTAVAGLDHALVGVADLEAARAGWSRLGFTVTPRGRHTGWGTANYCIMFPYDYIELLGIVDPEQFTNNLDRFLAERGEGLLSLSFATSDIEESARRLSGNGVEHGGPKDLSRALELPEGPVQPAFRLLHPVPEASPAFPAFLCQHLTPELVWQPQWTSHENAATAVRRVQVACQHPGEAAPAYAAIFGEENLQMADGRALLTCGTCEILLEPAEMPGTREGLAGLSLLSADLRRTEACLRHNGVTCSLDDAGVHVPASEANGVALSFVSH</sequence>
<keyword evidence="3" id="KW-1185">Reference proteome</keyword>
<evidence type="ECO:0000313" key="2">
    <source>
        <dbReference type="EMBL" id="MFC4352443.1"/>
    </source>
</evidence>